<dbReference type="OrthoDB" id="4775046at2"/>
<dbReference type="RefSeq" id="WP_042216453.1">
    <property type="nucleotide sequence ID" value="NZ_BBLU01000017.1"/>
</dbReference>
<feature type="transmembrane region" description="Helical" evidence="2">
    <location>
        <begin position="32"/>
        <end position="50"/>
    </location>
</feature>
<dbReference type="Proteomes" id="UP000183315">
    <property type="component" value="Unassembled WGS sequence"/>
</dbReference>
<feature type="region of interest" description="Disordered" evidence="1">
    <location>
        <begin position="54"/>
        <end position="78"/>
    </location>
</feature>
<evidence type="ECO:0000313" key="5">
    <source>
        <dbReference type="Proteomes" id="UP000183315"/>
    </source>
</evidence>
<keyword evidence="2" id="KW-0812">Transmembrane</keyword>
<dbReference type="InterPro" id="IPR045597">
    <property type="entry name" value="DUF6458"/>
</dbReference>
<organism evidence="4 5">
    <name type="scientific">Demequina mangrovi</name>
    <dbReference type="NCBI Taxonomy" id="1043493"/>
    <lineage>
        <taxon>Bacteria</taxon>
        <taxon>Bacillati</taxon>
        <taxon>Actinomycetota</taxon>
        <taxon>Actinomycetes</taxon>
        <taxon>Micrococcales</taxon>
        <taxon>Demequinaceae</taxon>
        <taxon>Demequina</taxon>
    </lineage>
</organism>
<keyword evidence="2" id="KW-1133">Transmembrane helix</keyword>
<dbReference type="EMBL" id="FNZI01000002">
    <property type="protein sequence ID" value="SEJ08389.1"/>
    <property type="molecule type" value="Genomic_DNA"/>
</dbReference>
<accession>A0A1H6VUR6</accession>
<reference evidence="5" key="1">
    <citation type="submission" date="2016-10" db="EMBL/GenBank/DDBJ databases">
        <authorList>
            <person name="Varghese N."/>
        </authorList>
    </citation>
    <scope>NUCLEOTIDE SEQUENCE [LARGE SCALE GENOMIC DNA]</scope>
    <source>
        <strain evidence="5">DSM 24868</strain>
    </source>
</reference>
<sequence>MALGTGIFLIVIGAIATFAIDDSIDAVDLGTVGWICMAAGAVAITVSLVANAQRSNTTHREIRDEHVDEHRDQRHVER</sequence>
<evidence type="ECO:0000313" key="4">
    <source>
        <dbReference type="EMBL" id="SEJ08389.1"/>
    </source>
</evidence>
<evidence type="ECO:0000256" key="1">
    <source>
        <dbReference type="SAM" id="MobiDB-lite"/>
    </source>
</evidence>
<keyword evidence="5" id="KW-1185">Reference proteome</keyword>
<dbReference type="STRING" id="1043493.SAMN05421637_0718"/>
<evidence type="ECO:0000259" key="3">
    <source>
        <dbReference type="Pfam" id="PF20059"/>
    </source>
</evidence>
<evidence type="ECO:0000256" key="2">
    <source>
        <dbReference type="SAM" id="Phobius"/>
    </source>
</evidence>
<proteinExistence type="predicted"/>
<keyword evidence="2" id="KW-0472">Membrane</keyword>
<protein>
    <recommendedName>
        <fullName evidence="3">DUF6458 domain-containing protein</fullName>
    </recommendedName>
</protein>
<feature type="domain" description="DUF6458" evidence="3">
    <location>
        <begin position="1"/>
        <end position="61"/>
    </location>
</feature>
<dbReference type="eggNOG" id="ENOG50332AF">
    <property type="taxonomic scope" value="Bacteria"/>
</dbReference>
<dbReference type="AlphaFoldDB" id="A0A1H6VUR6"/>
<name>A0A1H6VUR6_9MICO</name>
<gene>
    <name evidence="4" type="ORF">SAMN05421637_0718</name>
</gene>
<dbReference type="Pfam" id="PF20059">
    <property type="entry name" value="DUF6458"/>
    <property type="match status" value="1"/>
</dbReference>
<feature type="compositionally biased region" description="Basic and acidic residues" evidence="1">
    <location>
        <begin position="58"/>
        <end position="78"/>
    </location>
</feature>